<name>E6SLY4_THEM7</name>
<dbReference type="STRING" id="644966.Tmar_2365"/>
<dbReference type="Proteomes" id="UP000008915">
    <property type="component" value="Chromosome"/>
</dbReference>
<proteinExistence type="predicted"/>
<feature type="transmembrane region" description="Helical" evidence="2">
    <location>
        <begin position="20"/>
        <end position="44"/>
    </location>
</feature>
<dbReference type="eggNOG" id="COG1196">
    <property type="taxonomic scope" value="Bacteria"/>
</dbReference>
<dbReference type="RefSeq" id="WP_013496737.1">
    <property type="nucleotide sequence ID" value="NC_014831.1"/>
</dbReference>
<dbReference type="EMBL" id="CP002344">
    <property type="protein sequence ID" value="ADU52442.1"/>
    <property type="molecule type" value="Genomic_DNA"/>
</dbReference>
<evidence type="ECO:0000313" key="3">
    <source>
        <dbReference type="EMBL" id="ADU52442.1"/>
    </source>
</evidence>
<dbReference type="Pfam" id="PF14584">
    <property type="entry name" value="DUF4446"/>
    <property type="match status" value="1"/>
</dbReference>
<organism evidence="3 4">
    <name type="scientific">Thermaerobacter marianensis (strain ATCC 700841 / DSM 12885 / JCM 10246 / 7p75a)</name>
    <dbReference type="NCBI Taxonomy" id="644966"/>
    <lineage>
        <taxon>Bacteria</taxon>
        <taxon>Bacillati</taxon>
        <taxon>Bacillota</taxon>
        <taxon>Clostridia</taxon>
        <taxon>Eubacteriales</taxon>
        <taxon>Clostridiales Family XVII. Incertae Sedis</taxon>
        <taxon>Thermaerobacter</taxon>
    </lineage>
</organism>
<keyword evidence="2" id="KW-0812">Transmembrane</keyword>
<evidence type="ECO:0008006" key="5">
    <source>
        <dbReference type="Google" id="ProtNLM"/>
    </source>
</evidence>
<protein>
    <recommendedName>
        <fullName evidence="5">DUF4446 domain-containing protein</fullName>
    </recommendedName>
</protein>
<keyword evidence="2" id="KW-0472">Membrane</keyword>
<dbReference type="InterPro" id="IPR027981">
    <property type="entry name" value="DUF4446"/>
</dbReference>
<sequence>MQDFLSSIPWQPIWASIQRGMATVAAQSGVLAGLSLVVALVAAWRAAAAHRRLRSLERWLRAPGHDGVAATRQPDEPTLGDVLARLHRLEVAQDDTGRRVATMAEELARCVRHVAVVRFNAFPNMGGEQSFALALLDAEGNGAVITTLAGREDTRTYAKPITAGSSPYLLSEEEREAIRRAMADEAAGTGPVAGREGRRR</sequence>
<keyword evidence="2" id="KW-1133">Transmembrane helix</keyword>
<dbReference type="AlphaFoldDB" id="E6SLY4"/>
<dbReference type="KEGG" id="tmr:Tmar_2365"/>
<evidence type="ECO:0000256" key="1">
    <source>
        <dbReference type="SAM" id="MobiDB-lite"/>
    </source>
</evidence>
<evidence type="ECO:0000256" key="2">
    <source>
        <dbReference type="SAM" id="Phobius"/>
    </source>
</evidence>
<reference evidence="3 4" key="1">
    <citation type="journal article" date="2010" name="Stand. Genomic Sci.">
        <title>Complete genome sequence of Thermaerobacter marianensis type strain (7p75a).</title>
        <authorList>
            <person name="Han C."/>
            <person name="Gu W."/>
            <person name="Zhang X."/>
            <person name="Lapidus A."/>
            <person name="Nolan M."/>
            <person name="Copeland A."/>
            <person name="Lucas S."/>
            <person name="Del Rio T.G."/>
            <person name="Tice H."/>
            <person name="Cheng J.F."/>
            <person name="Tapia R."/>
            <person name="Goodwin L."/>
            <person name="Pitluck S."/>
            <person name="Pagani I."/>
            <person name="Ivanova N."/>
            <person name="Mavromatis K."/>
            <person name="Mikhailova N."/>
            <person name="Pati A."/>
            <person name="Chen A."/>
            <person name="Palaniappan K."/>
            <person name="Land M."/>
            <person name="Hauser L."/>
            <person name="Chang Y.J."/>
            <person name="Jeffries C.D."/>
            <person name="Schneider S."/>
            <person name="Rohde M."/>
            <person name="Goker M."/>
            <person name="Pukall R."/>
            <person name="Woyke T."/>
            <person name="Bristow J."/>
            <person name="Eisen J.A."/>
            <person name="Markowitz V."/>
            <person name="Hugenholtz P."/>
            <person name="Kyrpides N.C."/>
            <person name="Klenk H.P."/>
            <person name="Detter J.C."/>
        </authorList>
    </citation>
    <scope>NUCLEOTIDE SEQUENCE [LARGE SCALE GENOMIC DNA]</scope>
    <source>
        <strain evidence="4">ATCC 700841 / DSM 12885 / JCM 10246 / 7p75a</strain>
    </source>
</reference>
<dbReference type="OrthoDB" id="5244042at2"/>
<keyword evidence="4" id="KW-1185">Reference proteome</keyword>
<feature type="region of interest" description="Disordered" evidence="1">
    <location>
        <begin position="180"/>
        <end position="200"/>
    </location>
</feature>
<reference evidence="4" key="2">
    <citation type="journal article" date="2010" name="Stand. Genomic Sci.">
        <title>Complete genome sequence of Thermaerobacter marianensis type strain (7p75aT).</title>
        <authorList>
            <person name="Han C."/>
            <person name="Gu W."/>
            <person name="Zhang X."/>
            <person name="Lapidus A."/>
            <person name="Nolan M."/>
            <person name="Copeland A."/>
            <person name="Lucas S."/>
            <person name="Glavina Del Rio T."/>
            <person name="Tice H."/>
            <person name="Cheng J."/>
            <person name="Tapia R."/>
            <person name="Goodwin L."/>
            <person name="Pitluck S."/>
            <person name="Pagani I."/>
            <person name="Ivanova N."/>
            <person name="Mavromatis K."/>
            <person name="Mikhailova N."/>
            <person name="Pati A."/>
            <person name="Chen A."/>
            <person name="Palaniappan K."/>
            <person name="Land M."/>
            <person name="Hauser L."/>
            <person name="Chang Y."/>
            <person name="Jeffries C."/>
            <person name="Schneider S."/>
            <person name="Rohde M."/>
            <person name="Goker M."/>
            <person name="Pukall R."/>
            <person name="Woyke T."/>
            <person name="Bristow J."/>
            <person name="Eisen J."/>
            <person name="Markowitz V."/>
            <person name="Hugenholtz P."/>
            <person name="Kyrpides N."/>
            <person name="Klenk H."/>
            <person name="Detter J."/>
        </authorList>
    </citation>
    <scope>NUCLEOTIDE SEQUENCE [LARGE SCALE GENOMIC DNA]</scope>
    <source>
        <strain evidence="4">ATCC 700841 / DSM 12885 / JCM 10246 / 7p75a</strain>
    </source>
</reference>
<evidence type="ECO:0000313" key="4">
    <source>
        <dbReference type="Proteomes" id="UP000008915"/>
    </source>
</evidence>
<dbReference type="HOGENOM" id="CLU_101313_1_0_9"/>
<accession>E6SLY4</accession>
<gene>
    <name evidence="3" type="ordered locus">Tmar_2365</name>
</gene>